<keyword evidence="3" id="KW-1185">Reference proteome</keyword>
<evidence type="ECO:0000256" key="1">
    <source>
        <dbReference type="SAM" id="SignalP"/>
    </source>
</evidence>
<protein>
    <recommendedName>
        <fullName evidence="4">P pilus assembly protein, chaperone PapD</fullName>
    </recommendedName>
</protein>
<evidence type="ECO:0000313" key="2">
    <source>
        <dbReference type="EMBL" id="MFD2532498.1"/>
    </source>
</evidence>
<accession>A0ABW5JM01</accession>
<evidence type="ECO:0008006" key="4">
    <source>
        <dbReference type="Google" id="ProtNLM"/>
    </source>
</evidence>
<name>A0ABW5JM01_9BACT</name>
<keyword evidence="1" id="KW-0732">Signal</keyword>
<gene>
    <name evidence="2" type="ORF">ACFSVN_08580</name>
</gene>
<dbReference type="SUPFAM" id="SSF49354">
    <property type="entry name" value="PapD-like"/>
    <property type="match status" value="1"/>
</dbReference>
<feature type="chain" id="PRO_5046755056" description="P pilus assembly protein, chaperone PapD" evidence="1">
    <location>
        <begin position="22"/>
        <end position="278"/>
    </location>
</feature>
<organism evidence="2 3">
    <name type="scientific">Gracilimonas halophila</name>
    <dbReference type="NCBI Taxonomy" id="1834464"/>
    <lineage>
        <taxon>Bacteria</taxon>
        <taxon>Pseudomonadati</taxon>
        <taxon>Balneolota</taxon>
        <taxon>Balneolia</taxon>
        <taxon>Balneolales</taxon>
        <taxon>Balneolaceae</taxon>
        <taxon>Gracilimonas</taxon>
    </lineage>
</organism>
<dbReference type="InterPro" id="IPR008962">
    <property type="entry name" value="PapD-like_sf"/>
</dbReference>
<dbReference type="RefSeq" id="WP_390301008.1">
    <property type="nucleotide sequence ID" value="NZ_JBHULI010000024.1"/>
</dbReference>
<dbReference type="Proteomes" id="UP001597460">
    <property type="component" value="Unassembled WGS sequence"/>
</dbReference>
<comment type="caution">
    <text evidence="2">The sequence shown here is derived from an EMBL/GenBank/DDBJ whole genome shotgun (WGS) entry which is preliminary data.</text>
</comment>
<feature type="signal peptide" evidence="1">
    <location>
        <begin position="1"/>
        <end position="21"/>
    </location>
</feature>
<proteinExistence type="predicted"/>
<dbReference type="InterPro" id="IPR013783">
    <property type="entry name" value="Ig-like_fold"/>
</dbReference>
<dbReference type="EMBL" id="JBHULI010000024">
    <property type="protein sequence ID" value="MFD2532498.1"/>
    <property type="molecule type" value="Genomic_DNA"/>
</dbReference>
<dbReference type="Gene3D" id="2.60.40.10">
    <property type="entry name" value="Immunoglobulins"/>
    <property type="match status" value="1"/>
</dbReference>
<evidence type="ECO:0000313" key="3">
    <source>
        <dbReference type="Proteomes" id="UP001597460"/>
    </source>
</evidence>
<sequence>MKRSLNSIFLFLSLLTCSVHAQVTIAPTNLFLDNQTRFGTYMVINGSNTPQEISIEFFFGYSETDINGERINITDNQEIEASHSVAESIRAFPQNFILQPGQRQIVRLRINAPNNSQDGTFWSRIKTTSTPESPPVEIGSDDNVTARVGINIEQITGLFYKSGEVTTGIEVEGIKTSFPDGNEDQLVVLTDYQRTGNSPFLGSITTTLQNQNGEILAQGFRSTTLFFDGTQKEELDISGLSPGKYTVQVHFETRRSDISSTDLVQMEPVTATTTVTIP</sequence>
<reference evidence="3" key="1">
    <citation type="journal article" date="2019" name="Int. J. Syst. Evol. Microbiol.">
        <title>The Global Catalogue of Microorganisms (GCM) 10K type strain sequencing project: providing services to taxonomists for standard genome sequencing and annotation.</title>
        <authorList>
            <consortium name="The Broad Institute Genomics Platform"/>
            <consortium name="The Broad Institute Genome Sequencing Center for Infectious Disease"/>
            <person name="Wu L."/>
            <person name="Ma J."/>
        </authorList>
    </citation>
    <scope>NUCLEOTIDE SEQUENCE [LARGE SCALE GENOMIC DNA]</scope>
    <source>
        <strain evidence="3">KCTC 52042</strain>
    </source>
</reference>